<comment type="caution">
    <text evidence="1">The sequence shown here is derived from an EMBL/GenBank/DDBJ whole genome shotgun (WGS) entry which is preliminary data.</text>
</comment>
<sequence>MTRARFVTVINCMDGRTQLVVNEWMRRRYEADHVDTITEPGPDGILATGVDSVATDSIRRRVAVSVEEHGSRVVGIVGHHDCAGNPVDKVTHLRQLEAAAAAIRAWGFFTDVVCLWVNENWQVEPLV</sequence>
<accession>A0A7C4GI44</accession>
<evidence type="ECO:0008006" key="2">
    <source>
        <dbReference type="Google" id="ProtNLM"/>
    </source>
</evidence>
<dbReference type="AlphaFoldDB" id="A0A7C4GI44"/>
<evidence type="ECO:0000313" key="1">
    <source>
        <dbReference type="EMBL" id="HGK28882.1"/>
    </source>
</evidence>
<dbReference type="Pfam" id="PF20393">
    <property type="entry name" value="Pro_CA_2"/>
    <property type="match status" value="1"/>
</dbReference>
<dbReference type="InterPro" id="IPR036874">
    <property type="entry name" value="Carbonic_anhydrase_sf"/>
</dbReference>
<dbReference type="EMBL" id="DSUT01000171">
    <property type="protein sequence ID" value="HGK28882.1"/>
    <property type="molecule type" value="Genomic_DNA"/>
</dbReference>
<dbReference type="GO" id="GO:0008270">
    <property type="term" value="F:zinc ion binding"/>
    <property type="evidence" value="ECO:0007669"/>
    <property type="project" value="InterPro"/>
</dbReference>
<dbReference type="SUPFAM" id="SSF53056">
    <property type="entry name" value="beta-carbonic anhydrase, cab"/>
    <property type="match status" value="1"/>
</dbReference>
<protein>
    <recommendedName>
        <fullName evidence="2">Carbonic anhydrase</fullName>
    </recommendedName>
</protein>
<proteinExistence type="predicted"/>
<dbReference type="GO" id="GO:0004089">
    <property type="term" value="F:carbonate dehydratase activity"/>
    <property type="evidence" value="ECO:0007669"/>
    <property type="project" value="InterPro"/>
</dbReference>
<reference evidence="1" key="1">
    <citation type="journal article" date="2020" name="mSystems">
        <title>Genome- and Community-Level Interaction Insights into Carbon Utilization and Element Cycling Functions of Hydrothermarchaeota in Hydrothermal Sediment.</title>
        <authorList>
            <person name="Zhou Z."/>
            <person name="Liu Y."/>
            <person name="Xu W."/>
            <person name="Pan J."/>
            <person name="Luo Z.H."/>
            <person name="Li M."/>
        </authorList>
    </citation>
    <scope>NUCLEOTIDE SEQUENCE [LARGE SCALE GENOMIC DNA]</scope>
    <source>
        <strain evidence="1">SpSt-488</strain>
    </source>
</reference>
<gene>
    <name evidence="1" type="ORF">ENS41_08070</name>
</gene>
<name>A0A7C4GI44_UNCW3</name>
<organism evidence="1">
    <name type="scientific">candidate division WOR-3 bacterium</name>
    <dbReference type="NCBI Taxonomy" id="2052148"/>
    <lineage>
        <taxon>Bacteria</taxon>
        <taxon>Bacteria division WOR-3</taxon>
    </lineage>
</organism>
<dbReference type="InterPro" id="IPR046871">
    <property type="entry name" value="Pro_CA_2"/>
</dbReference>